<dbReference type="SMART" id="SM00825">
    <property type="entry name" value="PKS_KS"/>
    <property type="match status" value="1"/>
</dbReference>
<protein>
    <recommendedName>
        <fullName evidence="10">Polyketide synthase</fullName>
    </recommendedName>
</protein>
<dbReference type="InterPro" id="IPR018201">
    <property type="entry name" value="Ketoacyl_synth_AS"/>
</dbReference>
<dbReference type="InterPro" id="IPR036736">
    <property type="entry name" value="ACP-like_sf"/>
</dbReference>
<dbReference type="InterPro" id="IPR016036">
    <property type="entry name" value="Malonyl_transacylase_ACP-bd"/>
</dbReference>
<dbReference type="InterPro" id="IPR014031">
    <property type="entry name" value="Ketoacyl_synth_C"/>
</dbReference>
<dbReference type="RefSeq" id="WP_345044036.1">
    <property type="nucleotide sequence ID" value="NZ_BAAAYL010000001.1"/>
</dbReference>
<feature type="domain" description="Ketosynthase family 3 (KS3)" evidence="7">
    <location>
        <begin position="14"/>
        <end position="437"/>
    </location>
</feature>
<dbReference type="InterPro" id="IPR032821">
    <property type="entry name" value="PKS_assoc"/>
</dbReference>
<dbReference type="SUPFAM" id="SSF52151">
    <property type="entry name" value="FabD/lysophospholipase-like"/>
    <property type="match status" value="1"/>
</dbReference>
<dbReference type="Pfam" id="PF02801">
    <property type="entry name" value="Ketoacyl-synt_C"/>
    <property type="match status" value="1"/>
</dbReference>
<keyword evidence="9" id="KW-1185">Reference proteome</keyword>
<dbReference type="Pfam" id="PF00109">
    <property type="entry name" value="ketoacyl-synt"/>
    <property type="match status" value="1"/>
</dbReference>
<sequence>MMADAHGVSAAADASAVAVIGMAGRFPGARNISELWRNLLAGRESLTRLSAAELESAGVPAALRNDPDYVPVRGLLDAPYDFDADLFGYSPKEAQLTDPQQRLLLECAWEALDDAGYGGARGSTGVFVGTSFNSYLLQHIANEPSARDDIDFLQLMLGNDKDHAATRISYKLDLHGPAVTVQTACSTSLVAVHQACRELLSGDCDMAIAGGASLQFPQSTGYLYSPNGIFSPDGHCRPFDRDAHGTVVGAGAALVVLKRADRALADGDMIHALIRGSAVNNDGARKAGYTAPSAQGQREVILAALRAARVDPSSIGYVEAHGTGTELGDGIEIGALTEAYQQYTAATGFCGIGSVKANLGHLDAAAGVTGLIKAVLAVREGMVPPSINCTTPNPEIPWAETPFFVETRTRTWEAAPRRAAVSAFGMGGTNAHVIVEQPPSRPAPGDAPEGGGRAELVVVSAASRVAARELGDAISHCLAEERGPRLSDAAFTLQTGRKHLRWRVAVTASDPAECGRRLSEAQPREVTRPPTVAFLFPGQGSQYAGMAKELYAHRGAFSSALDECVQLLHKETGLDLLPLLLEEGAASHAALHRTSTAQPALFAVEYALAKQLEHWGIRPKVMLGHSIGEYTAACLSRAINLPDALRLVAARGRIMEAMPSGAMLSVLAAQDTVAALLPVSLSVAAVNAPEATVVAGPEGAIELFAALLAERSIPAKRLRVSHAFHSAAMDAALPEFHRLASAVSYGKARTKVVSNLSGKTVQGFSADYLTEHLRHPVQFSRGVTTVMQMPNPVFVEVGPGRSLSSFVLAHNRDGAVRVCSPMSANGSADAYETLLTTVGELWCSGVKVDWHSIGTGRRTMLPPYPFQRGSYQLDDKRPCLGEAGPAAAAPASMESDLASLLRELWRRLLGAAEVRPNDDFFALGGNSLLAVRLVALLRRELGVTISLDDVLASPGFQGQLELVRRRRSSV</sequence>
<dbReference type="SUPFAM" id="SSF53901">
    <property type="entry name" value="Thiolase-like"/>
    <property type="match status" value="1"/>
</dbReference>
<evidence type="ECO:0000256" key="2">
    <source>
        <dbReference type="ARBA" id="ARBA00022553"/>
    </source>
</evidence>
<dbReference type="PANTHER" id="PTHR43775:SF37">
    <property type="entry name" value="SI:DKEY-61P9.11"/>
    <property type="match status" value="1"/>
</dbReference>
<evidence type="ECO:0000259" key="6">
    <source>
        <dbReference type="PROSITE" id="PS50075"/>
    </source>
</evidence>
<dbReference type="InterPro" id="IPR020841">
    <property type="entry name" value="PKS_Beta-ketoAc_synthase_dom"/>
</dbReference>
<dbReference type="CDD" id="cd00833">
    <property type="entry name" value="PKS"/>
    <property type="match status" value="1"/>
</dbReference>
<comment type="caution">
    <text evidence="8">The sequence shown here is derived from an EMBL/GenBank/DDBJ whole genome shotgun (WGS) entry which is preliminary data.</text>
</comment>
<organism evidence="8 9">
    <name type="scientific">Streptomyces sannanensis</name>
    <dbReference type="NCBI Taxonomy" id="285536"/>
    <lineage>
        <taxon>Bacteria</taxon>
        <taxon>Bacillati</taxon>
        <taxon>Actinomycetota</taxon>
        <taxon>Actinomycetes</taxon>
        <taxon>Kitasatosporales</taxon>
        <taxon>Streptomycetaceae</taxon>
        <taxon>Streptomyces</taxon>
    </lineage>
</organism>
<dbReference type="Gene3D" id="1.10.1200.10">
    <property type="entry name" value="ACP-like"/>
    <property type="match status" value="1"/>
</dbReference>
<feature type="domain" description="Carrier" evidence="6">
    <location>
        <begin position="892"/>
        <end position="967"/>
    </location>
</feature>
<dbReference type="Pfam" id="PF00550">
    <property type="entry name" value="PP-binding"/>
    <property type="match status" value="1"/>
</dbReference>
<dbReference type="InterPro" id="IPR001227">
    <property type="entry name" value="Ac_transferase_dom_sf"/>
</dbReference>
<keyword evidence="3" id="KW-0808">Transferase</keyword>
<dbReference type="PROSITE" id="PS52004">
    <property type="entry name" value="KS3_2"/>
    <property type="match status" value="1"/>
</dbReference>
<dbReference type="SUPFAM" id="SSF55048">
    <property type="entry name" value="Probable ACP-binding domain of malonyl-CoA ACP transacylase"/>
    <property type="match status" value="1"/>
</dbReference>
<evidence type="ECO:0000313" key="8">
    <source>
        <dbReference type="EMBL" id="GAA3379466.1"/>
    </source>
</evidence>
<dbReference type="PROSITE" id="PS00012">
    <property type="entry name" value="PHOSPHOPANTETHEINE"/>
    <property type="match status" value="1"/>
</dbReference>
<evidence type="ECO:0000313" key="9">
    <source>
        <dbReference type="Proteomes" id="UP001499990"/>
    </source>
</evidence>
<dbReference type="InterPro" id="IPR016039">
    <property type="entry name" value="Thiolase-like"/>
</dbReference>
<reference evidence="9" key="1">
    <citation type="journal article" date="2019" name="Int. J. Syst. Evol. Microbiol.">
        <title>The Global Catalogue of Microorganisms (GCM) 10K type strain sequencing project: providing services to taxonomists for standard genome sequencing and annotation.</title>
        <authorList>
            <consortium name="The Broad Institute Genomics Platform"/>
            <consortium name="The Broad Institute Genome Sequencing Center for Infectious Disease"/>
            <person name="Wu L."/>
            <person name="Ma J."/>
        </authorList>
    </citation>
    <scope>NUCLEOTIDE SEQUENCE [LARGE SCALE GENOMIC DNA]</scope>
    <source>
        <strain evidence="9">JCM 9651</strain>
    </source>
</reference>
<dbReference type="Proteomes" id="UP001499990">
    <property type="component" value="Unassembled WGS sequence"/>
</dbReference>
<dbReference type="InterPro" id="IPR050091">
    <property type="entry name" value="PKS_NRPS_Biosynth_Enz"/>
</dbReference>
<evidence type="ECO:0008006" key="10">
    <source>
        <dbReference type="Google" id="ProtNLM"/>
    </source>
</evidence>
<dbReference type="SMART" id="SM00827">
    <property type="entry name" value="PKS_AT"/>
    <property type="match status" value="1"/>
</dbReference>
<dbReference type="Gene3D" id="3.30.70.3290">
    <property type="match status" value="1"/>
</dbReference>
<accession>A0ABP6SLD6</accession>
<dbReference type="InterPro" id="IPR014043">
    <property type="entry name" value="Acyl_transferase_dom"/>
</dbReference>
<dbReference type="Pfam" id="PF16197">
    <property type="entry name" value="KAsynt_C_assoc"/>
    <property type="match status" value="1"/>
</dbReference>
<dbReference type="InterPro" id="IPR006162">
    <property type="entry name" value="Ppantetheine_attach_site"/>
</dbReference>
<keyword evidence="1" id="KW-0596">Phosphopantetheine</keyword>
<gene>
    <name evidence="8" type="ORF">GCM10020367_63110</name>
</gene>
<keyword evidence="5" id="KW-0012">Acyltransferase</keyword>
<dbReference type="Pfam" id="PF00698">
    <property type="entry name" value="Acyl_transf_1"/>
    <property type="match status" value="1"/>
</dbReference>
<dbReference type="Gene3D" id="3.40.366.10">
    <property type="entry name" value="Malonyl-Coenzyme A Acyl Carrier Protein, domain 2"/>
    <property type="match status" value="1"/>
</dbReference>
<dbReference type="PROSITE" id="PS50075">
    <property type="entry name" value="CARRIER"/>
    <property type="match status" value="1"/>
</dbReference>
<evidence type="ECO:0000256" key="1">
    <source>
        <dbReference type="ARBA" id="ARBA00022450"/>
    </source>
</evidence>
<evidence type="ECO:0000256" key="3">
    <source>
        <dbReference type="ARBA" id="ARBA00022679"/>
    </source>
</evidence>
<dbReference type="EMBL" id="BAAAYL010000001">
    <property type="protein sequence ID" value="GAA3379466.1"/>
    <property type="molecule type" value="Genomic_DNA"/>
</dbReference>
<proteinExistence type="predicted"/>
<dbReference type="InterPro" id="IPR014030">
    <property type="entry name" value="Ketoacyl_synth_N"/>
</dbReference>
<keyword evidence="2" id="KW-0597">Phosphoprotein</keyword>
<keyword evidence="4" id="KW-0045">Antibiotic biosynthesis</keyword>
<dbReference type="InterPro" id="IPR009081">
    <property type="entry name" value="PP-bd_ACP"/>
</dbReference>
<evidence type="ECO:0000259" key="7">
    <source>
        <dbReference type="PROSITE" id="PS52004"/>
    </source>
</evidence>
<evidence type="ECO:0000256" key="5">
    <source>
        <dbReference type="ARBA" id="ARBA00023315"/>
    </source>
</evidence>
<dbReference type="InterPro" id="IPR016035">
    <property type="entry name" value="Acyl_Trfase/lysoPLipase"/>
</dbReference>
<dbReference type="PROSITE" id="PS00606">
    <property type="entry name" value="KS3_1"/>
    <property type="match status" value="1"/>
</dbReference>
<dbReference type="SUPFAM" id="SSF47336">
    <property type="entry name" value="ACP-like"/>
    <property type="match status" value="1"/>
</dbReference>
<evidence type="ECO:0000256" key="4">
    <source>
        <dbReference type="ARBA" id="ARBA00023194"/>
    </source>
</evidence>
<dbReference type="Gene3D" id="3.40.47.10">
    <property type="match status" value="1"/>
</dbReference>
<name>A0ABP6SLD6_9ACTN</name>
<dbReference type="PANTHER" id="PTHR43775">
    <property type="entry name" value="FATTY ACID SYNTHASE"/>
    <property type="match status" value="1"/>
</dbReference>